<dbReference type="Pfam" id="PF18897">
    <property type="entry name" value="Gp3-like"/>
    <property type="match status" value="1"/>
</dbReference>
<dbReference type="RefSeq" id="WP_260221565.1">
    <property type="nucleotide sequence ID" value="NZ_JAJAGO010000019.1"/>
</dbReference>
<accession>A0ABT2K241</accession>
<dbReference type="Proteomes" id="UP001156389">
    <property type="component" value="Unassembled WGS sequence"/>
</dbReference>
<dbReference type="InterPro" id="IPR043991">
    <property type="entry name" value="Gp3-like"/>
</dbReference>
<organism evidence="1 2">
    <name type="scientific">Streptomyces gossypii</name>
    <dbReference type="NCBI Taxonomy" id="2883101"/>
    <lineage>
        <taxon>Bacteria</taxon>
        <taxon>Bacillati</taxon>
        <taxon>Actinomycetota</taxon>
        <taxon>Actinomycetes</taxon>
        <taxon>Kitasatosporales</taxon>
        <taxon>Streptomycetaceae</taxon>
        <taxon>Streptomyces</taxon>
    </lineage>
</organism>
<protein>
    <submittedName>
        <fullName evidence="1">Uncharacterized protein</fullName>
    </submittedName>
</protein>
<evidence type="ECO:0000313" key="1">
    <source>
        <dbReference type="EMBL" id="MCT2594246.1"/>
    </source>
</evidence>
<name>A0ABT2K241_9ACTN</name>
<reference evidence="1 2" key="1">
    <citation type="submission" date="2021-10" db="EMBL/GenBank/DDBJ databases">
        <title>Streptomyces gossypii sp. nov., isolated from soil collected from cotton field.</title>
        <authorList>
            <person name="Ge X."/>
            <person name="Chen X."/>
            <person name="Liu W."/>
        </authorList>
    </citation>
    <scope>NUCLEOTIDE SEQUENCE [LARGE SCALE GENOMIC DNA]</scope>
    <source>
        <strain evidence="1 2">N2-109</strain>
    </source>
</reference>
<evidence type="ECO:0000313" key="2">
    <source>
        <dbReference type="Proteomes" id="UP001156389"/>
    </source>
</evidence>
<keyword evidence="2" id="KW-1185">Reference proteome</keyword>
<gene>
    <name evidence="1" type="ORF">LHJ74_30800</name>
</gene>
<comment type="caution">
    <text evidence="1">The sequence shown here is derived from an EMBL/GenBank/DDBJ whole genome shotgun (WGS) entry which is preliminary data.</text>
</comment>
<proteinExistence type="predicted"/>
<dbReference type="EMBL" id="JAJAGO010000019">
    <property type="protein sequence ID" value="MCT2594246.1"/>
    <property type="molecule type" value="Genomic_DNA"/>
</dbReference>
<sequence>MLDSIFEAEEAENASKYEPHRFTLNPGMLTIGEDKNGKPIDKPTSLPTWRFVSEDRDTLSALAELYGGTPEEFTTTKKTGLHLISEAPTIEAVVHSPSDIDSNLILWGPHGPAHKCDGRVYTSRDEDEGQPCGCERFTPEELRARASSGKGGAPFTEYEFTLAGKGDDLGKGKFINGGKEPSNWKASATATKIRNAAKRAGEPILVEFLKEFYSFTTDTGQLREGYRAVLSAKGTYSSAVAENR</sequence>